<dbReference type="AlphaFoldDB" id="A0ZWH4"/>
<evidence type="ECO:0000256" key="1">
    <source>
        <dbReference type="SAM" id="SignalP"/>
    </source>
</evidence>
<feature type="signal peptide" evidence="1">
    <location>
        <begin position="1"/>
        <end position="16"/>
    </location>
</feature>
<dbReference type="EMBL" id="AJ871195">
    <property type="protein sequence ID" value="CAI38848.2"/>
    <property type="molecule type" value="mRNA"/>
</dbReference>
<accession>A0ZWH4</accession>
<name>A0ZWH4_SPOFR</name>
<feature type="chain" id="PRO_5002631905" evidence="1">
    <location>
        <begin position="17"/>
        <end position="79"/>
    </location>
</feature>
<organism evidence="2">
    <name type="scientific">Spodoptera frugiperda</name>
    <name type="common">Fall armyworm</name>
    <dbReference type="NCBI Taxonomy" id="7108"/>
    <lineage>
        <taxon>Eukaryota</taxon>
        <taxon>Metazoa</taxon>
        <taxon>Ecdysozoa</taxon>
        <taxon>Arthropoda</taxon>
        <taxon>Hexapoda</taxon>
        <taxon>Insecta</taxon>
        <taxon>Pterygota</taxon>
        <taxon>Neoptera</taxon>
        <taxon>Endopterygota</taxon>
        <taxon>Lepidoptera</taxon>
        <taxon>Glossata</taxon>
        <taxon>Ditrysia</taxon>
        <taxon>Noctuoidea</taxon>
        <taxon>Noctuidae</taxon>
        <taxon>Amphipyrinae</taxon>
        <taxon>Spodoptera</taxon>
    </lineage>
</organism>
<protein>
    <submittedName>
        <fullName evidence="2">Adipokinetic hormone</fullName>
    </submittedName>
</protein>
<gene>
    <name evidence="2" type="primary">akh</name>
</gene>
<evidence type="ECO:0000313" key="2">
    <source>
        <dbReference type="EMBL" id="CAI38848.2"/>
    </source>
</evidence>
<proteinExistence type="evidence at transcript level"/>
<reference evidence="2" key="1">
    <citation type="journal article" date="2007" name="Insect Biochem. Mol. Biol.">
        <title>The adipokinetic hormones in the fall armyworm, Spodoptera frugiperda:cDNA cloning, quantitative real time RT-PCR analysis, and gene specific localization.</title>
        <authorList>
            <person name="Abdel-latief M."/>
            <person name="Hoffmann K.H."/>
        </authorList>
    </citation>
    <scope>NUCLEOTIDE SEQUENCE</scope>
</reference>
<sequence>MLLLIFSLYSINTTKSFSIGSYLTNTSSVSSAELTFTSSWGGRRPVCVRACLCLRRALVSAVLASRTFPIHFNVNFFQV</sequence>
<keyword evidence="1" id="KW-0732">Signal</keyword>